<protein>
    <submittedName>
        <fullName evidence="2">Uncharacterized protein</fullName>
    </submittedName>
</protein>
<proteinExistence type="predicted"/>
<evidence type="ECO:0000256" key="1">
    <source>
        <dbReference type="SAM" id="MobiDB-lite"/>
    </source>
</evidence>
<feature type="region of interest" description="Disordered" evidence="1">
    <location>
        <begin position="1"/>
        <end position="26"/>
    </location>
</feature>
<gene>
    <name evidence="2" type="ORF">FWK35_00028443</name>
</gene>
<name>A0A6G0W1D2_APHCR</name>
<keyword evidence="3" id="KW-1185">Reference proteome</keyword>
<reference evidence="2 3" key="1">
    <citation type="submission" date="2019-08" db="EMBL/GenBank/DDBJ databases">
        <title>Whole genome of Aphis craccivora.</title>
        <authorList>
            <person name="Voronova N.V."/>
            <person name="Shulinski R.S."/>
            <person name="Bandarenka Y.V."/>
            <person name="Zhorov D.G."/>
            <person name="Warner D."/>
        </authorList>
    </citation>
    <scope>NUCLEOTIDE SEQUENCE [LARGE SCALE GENOMIC DNA]</scope>
    <source>
        <strain evidence="2">180601</strain>
        <tissue evidence="2">Whole Body</tissue>
    </source>
</reference>
<dbReference type="EMBL" id="VUJU01009638">
    <property type="protein sequence ID" value="KAF0718783.1"/>
    <property type="molecule type" value="Genomic_DNA"/>
</dbReference>
<dbReference type="Proteomes" id="UP000478052">
    <property type="component" value="Unassembled WGS sequence"/>
</dbReference>
<dbReference type="AlphaFoldDB" id="A0A6G0W1D2"/>
<evidence type="ECO:0000313" key="3">
    <source>
        <dbReference type="Proteomes" id="UP000478052"/>
    </source>
</evidence>
<evidence type="ECO:0000313" key="2">
    <source>
        <dbReference type="EMBL" id="KAF0718783.1"/>
    </source>
</evidence>
<organism evidence="2 3">
    <name type="scientific">Aphis craccivora</name>
    <name type="common">Cowpea aphid</name>
    <dbReference type="NCBI Taxonomy" id="307492"/>
    <lineage>
        <taxon>Eukaryota</taxon>
        <taxon>Metazoa</taxon>
        <taxon>Ecdysozoa</taxon>
        <taxon>Arthropoda</taxon>
        <taxon>Hexapoda</taxon>
        <taxon>Insecta</taxon>
        <taxon>Pterygota</taxon>
        <taxon>Neoptera</taxon>
        <taxon>Paraneoptera</taxon>
        <taxon>Hemiptera</taxon>
        <taxon>Sternorrhyncha</taxon>
        <taxon>Aphidomorpha</taxon>
        <taxon>Aphidoidea</taxon>
        <taxon>Aphididae</taxon>
        <taxon>Aphidini</taxon>
        <taxon>Aphis</taxon>
        <taxon>Aphis</taxon>
    </lineage>
</organism>
<sequence>MLNNVRDNASPCLRPVSTEKSSDSSPLNLTLHLDFCAHAFINLTNFVEIPSWVIAFHSLHRFTESYACLKSTNSRCTSMSNSWFFSTICFIV</sequence>
<accession>A0A6G0W1D2</accession>
<comment type="caution">
    <text evidence="2">The sequence shown here is derived from an EMBL/GenBank/DDBJ whole genome shotgun (WGS) entry which is preliminary data.</text>
</comment>